<evidence type="ECO:0000259" key="18">
    <source>
        <dbReference type="Pfam" id="PF12810"/>
    </source>
</evidence>
<keyword evidence="14" id="KW-0675">Receptor</keyword>
<evidence type="ECO:0000256" key="10">
    <source>
        <dbReference type="ARBA" id="ARBA00022989"/>
    </source>
</evidence>
<dbReference type="RefSeq" id="WP_328858541.1">
    <property type="nucleotide sequence ID" value="NZ_CP108021.1"/>
</dbReference>
<evidence type="ECO:0000256" key="3">
    <source>
        <dbReference type="ARBA" id="ARBA00022475"/>
    </source>
</evidence>
<name>A0AAU4K5R9_9NOCA</name>
<reference evidence="19 20" key="1">
    <citation type="submission" date="2022-10" db="EMBL/GenBank/DDBJ databases">
        <title>The complete genomes of actinobacterial strains from the NBC collection.</title>
        <authorList>
            <person name="Joergensen T.S."/>
            <person name="Alvarez Arevalo M."/>
            <person name="Sterndorff E.B."/>
            <person name="Faurdal D."/>
            <person name="Vuksanovic O."/>
            <person name="Mourched A.-S."/>
            <person name="Charusanti P."/>
            <person name="Shaw S."/>
            <person name="Blin K."/>
            <person name="Weber T."/>
        </authorList>
    </citation>
    <scope>NUCLEOTIDE SEQUENCE [LARGE SCALE GENOMIC DNA]</scope>
    <source>
        <strain evidence="19 20">NBC_00319</strain>
    </source>
</reference>
<evidence type="ECO:0000256" key="11">
    <source>
        <dbReference type="ARBA" id="ARBA00023136"/>
    </source>
</evidence>
<dbReference type="Proteomes" id="UP001432128">
    <property type="component" value="Chromosome"/>
</dbReference>
<dbReference type="EMBL" id="CP108021">
    <property type="protein sequence ID" value="WUM21483.1"/>
    <property type="molecule type" value="Genomic_DNA"/>
</dbReference>
<keyword evidence="9" id="KW-0067">ATP-binding</keyword>
<keyword evidence="5" id="KW-0812">Transmembrane</keyword>
<keyword evidence="12" id="KW-0829">Tyrosine-protein kinase</keyword>
<sequence length="277" mass="26242">MFSRRRLSMIAAGMAALAATIVTAPSASAAPLPRNCTQALFQSTVLCTWSYTGAQQVFVVPRGLRTVLVTAVGAGGADTRASGNYKTRALQISAYAPVVGGQRLYIYVGGNGQHNAPGSRFGAGGYNGGGRGIPNGGGGASDVRTVGGPALSPAGLNSRLVVAGGAGGSSTTRGGDGGRPGESNGLIAGGGAGSSARGGTPSGDASPGGLGVGGSASASTSGGGGGGGYFGGAGGFRAGGGGGGSAFPSDVPPTITPGGARVTIRYNGPCNVFCLGS</sequence>
<feature type="region of interest" description="Disordered" evidence="16">
    <location>
        <begin position="162"/>
        <end position="222"/>
    </location>
</feature>
<keyword evidence="15" id="KW-0325">Glycoprotein</keyword>
<feature type="compositionally biased region" description="Low complexity" evidence="16">
    <location>
        <begin position="194"/>
        <end position="205"/>
    </location>
</feature>
<dbReference type="GO" id="GO:0005524">
    <property type="term" value="F:ATP binding"/>
    <property type="evidence" value="ECO:0007669"/>
    <property type="project" value="UniProtKB-KW"/>
</dbReference>
<dbReference type="EC" id="2.7.10.1" evidence="2"/>
<dbReference type="GO" id="GO:0004714">
    <property type="term" value="F:transmembrane receptor protein tyrosine kinase activity"/>
    <property type="evidence" value="ECO:0007669"/>
    <property type="project" value="UniProtKB-EC"/>
</dbReference>
<feature type="domain" description="ALK/LTK-like glycine-rich" evidence="18">
    <location>
        <begin position="69"/>
        <end position="251"/>
    </location>
</feature>
<dbReference type="Pfam" id="PF12810">
    <property type="entry name" value="ALK_LTK_GRD"/>
    <property type="match status" value="1"/>
</dbReference>
<comment type="subcellular location">
    <subcellularLocation>
        <location evidence="1">Cell membrane</location>
        <topology evidence="1">Single-pass type I membrane protein</topology>
    </subcellularLocation>
</comment>
<evidence type="ECO:0000256" key="4">
    <source>
        <dbReference type="ARBA" id="ARBA00022679"/>
    </source>
</evidence>
<organism evidence="19 20">
    <name type="scientific">Williamsia herbipolensis</name>
    <dbReference type="NCBI Taxonomy" id="1603258"/>
    <lineage>
        <taxon>Bacteria</taxon>
        <taxon>Bacillati</taxon>
        <taxon>Actinomycetota</taxon>
        <taxon>Actinomycetes</taxon>
        <taxon>Mycobacteriales</taxon>
        <taxon>Nocardiaceae</taxon>
        <taxon>Williamsia</taxon>
    </lineage>
</organism>
<evidence type="ECO:0000256" key="8">
    <source>
        <dbReference type="ARBA" id="ARBA00022777"/>
    </source>
</evidence>
<dbReference type="GO" id="GO:0005886">
    <property type="term" value="C:plasma membrane"/>
    <property type="evidence" value="ECO:0007669"/>
    <property type="project" value="UniProtKB-SubCell"/>
</dbReference>
<accession>A0AAU4K5R9</accession>
<keyword evidence="4" id="KW-0808">Transferase</keyword>
<keyword evidence="13" id="KW-1015">Disulfide bond</keyword>
<keyword evidence="10" id="KW-1133">Transmembrane helix</keyword>
<feature type="chain" id="PRO_5043682585" description="receptor protein-tyrosine kinase" evidence="17">
    <location>
        <begin position="30"/>
        <end position="277"/>
    </location>
</feature>
<proteinExistence type="predicted"/>
<evidence type="ECO:0000256" key="16">
    <source>
        <dbReference type="SAM" id="MobiDB-lite"/>
    </source>
</evidence>
<evidence type="ECO:0000256" key="6">
    <source>
        <dbReference type="ARBA" id="ARBA00022729"/>
    </source>
</evidence>
<feature type="signal peptide" evidence="17">
    <location>
        <begin position="1"/>
        <end position="29"/>
    </location>
</feature>
<evidence type="ECO:0000256" key="7">
    <source>
        <dbReference type="ARBA" id="ARBA00022741"/>
    </source>
</evidence>
<gene>
    <name evidence="19" type="ORF">OG579_06760</name>
</gene>
<keyword evidence="7" id="KW-0547">Nucleotide-binding</keyword>
<dbReference type="PROSITE" id="PS51318">
    <property type="entry name" value="TAT"/>
    <property type="match status" value="1"/>
</dbReference>
<evidence type="ECO:0000256" key="5">
    <source>
        <dbReference type="ARBA" id="ARBA00022692"/>
    </source>
</evidence>
<dbReference type="KEGG" id="whr:OG579_06760"/>
<dbReference type="InterPro" id="IPR006311">
    <property type="entry name" value="TAT_signal"/>
</dbReference>
<evidence type="ECO:0000313" key="20">
    <source>
        <dbReference type="Proteomes" id="UP001432128"/>
    </source>
</evidence>
<evidence type="ECO:0000256" key="14">
    <source>
        <dbReference type="ARBA" id="ARBA00023170"/>
    </source>
</evidence>
<keyword evidence="20" id="KW-1185">Reference proteome</keyword>
<evidence type="ECO:0000256" key="15">
    <source>
        <dbReference type="ARBA" id="ARBA00023180"/>
    </source>
</evidence>
<dbReference type="InterPro" id="IPR055163">
    <property type="entry name" value="ALK/LTK-like_GRD"/>
</dbReference>
<evidence type="ECO:0000256" key="17">
    <source>
        <dbReference type="SAM" id="SignalP"/>
    </source>
</evidence>
<dbReference type="AlphaFoldDB" id="A0AAU4K5R9"/>
<keyword evidence="11" id="KW-0472">Membrane</keyword>
<keyword evidence="3" id="KW-1003">Cell membrane</keyword>
<feature type="compositionally biased region" description="Gly residues" evidence="16">
    <location>
        <begin position="164"/>
        <end position="180"/>
    </location>
</feature>
<evidence type="ECO:0000256" key="13">
    <source>
        <dbReference type="ARBA" id="ARBA00023157"/>
    </source>
</evidence>
<keyword evidence="8" id="KW-0418">Kinase</keyword>
<evidence type="ECO:0000256" key="2">
    <source>
        <dbReference type="ARBA" id="ARBA00011902"/>
    </source>
</evidence>
<evidence type="ECO:0000313" key="19">
    <source>
        <dbReference type="EMBL" id="WUM21483.1"/>
    </source>
</evidence>
<evidence type="ECO:0000256" key="9">
    <source>
        <dbReference type="ARBA" id="ARBA00022840"/>
    </source>
</evidence>
<keyword evidence="6 17" id="KW-0732">Signal</keyword>
<evidence type="ECO:0000256" key="12">
    <source>
        <dbReference type="ARBA" id="ARBA00023137"/>
    </source>
</evidence>
<evidence type="ECO:0000256" key="1">
    <source>
        <dbReference type="ARBA" id="ARBA00004251"/>
    </source>
</evidence>
<protein>
    <recommendedName>
        <fullName evidence="2">receptor protein-tyrosine kinase</fullName>
        <ecNumber evidence="2">2.7.10.1</ecNumber>
    </recommendedName>
</protein>